<dbReference type="OrthoDB" id="391988at2759"/>
<evidence type="ECO:0000256" key="2">
    <source>
        <dbReference type="ARBA" id="ARBA00023134"/>
    </source>
</evidence>
<accession>A0A7K4K7W5</accession>
<dbReference type="GO" id="GO:0005525">
    <property type="term" value="F:GTP binding"/>
    <property type="evidence" value="ECO:0007669"/>
    <property type="project" value="UniProtKB-KW"/>
</dbReference>
<gene>
    <name evidence="6" type="primary">Gnl1</name>
    <name evidence="6" type="ORF">CRYSOU_R10365</name>
</gene>
<evidence type="ECO:0000256" key="1">
    <source>
        <dbReference type="ARBA" id="ARBA00022741"/>
    </source>
</evidence>
<reference evidence="6 7" key="1">
    <citation type="submission" date="2019-09" db="EMBL/GenBank/DDBJ databases">
        <title>Bird 10,000 Genomes (B10K) Project - Family phase.</title>
        <authorList>
            <person name="Zhang G."/>
        </authorList>
    </citation>
    <scope>NUCLEOTIDE SEQUENCE [LARGE SCALE GENOMIC DNA]</scope>
    <source>
        <strain evidence="6">B10K-MSB-42743</strain>
        <tissue evidence="6">Heart</tissue>
    </source>
</reference>
<feature type="non-terminal residue" evidence="6">
    <location>
        <position position="1"/>
    </location>
</feature>
<evidence type="ECO:0000313" key="7">
    <source>
        <dbReference type="Proteomes" id="UP000545332"/>
    </source>
</evidence>
<name>A0A7K4K7W5_9AVES</name>
<keyword evidence="7" id="KW-1185">Reference proteome</keyword>
<dbReference type="EMBL" id="VWPX01006408">
    <property type="protein sequence ID" value="NWI12241.1"/>
    <property type="molecule type" value="Genomic_DNA"/>
</dbReference>
<evidence type="ECO:0000259" key="5">
    <source>
        <dbReference type="Pfam" id="PF01926"/>
    </source>
</evidence>
<keyword evidence="2" id="KW-0342">GTP-binding</keyword>
<dbReference type="AlphaFoldDB" id="A0A7K4K7W5"/>
<dbReference type="Pfam" id="PF01926">
    <property type="entry name" value="MMR_HSR1"/>
    <property type="match status" value="1"/>
</dbReference>
<dbReference type="InterPro" id="IPR043358">
    <property type="entry name" value="GNL1-like"/>
</dbReference>
<dbReference type="Gene3D" id="3.40.50.300">
    <property type="entry name" value="P-loop containing nucleotide triphosphate hydrolases"/>
    <property type="match status" value="1"/>
</dbReference>
<dbReference type="SUPFAM" id="SSF52540">
    <property type="entry name" value="P-loop containing nucleoside triphosphate hydrolases"/>
    <property type="match status" value="1"/>
</dbReference>
<organism evidence="6 7">
    <name type="scientific">Crypturellus soui</name>
    <dbReference type="NCBI Taxonomy" id="458187"/>
    <lineage>
        <taxon>Eukaryota</taxon>
        <taxon>Metazoa</taxon>
        <taxon>Chordata</taxon>
        <taxon>Craniata</taxon>
        <taxon>Vertebrata</taxon>
        <taxon>Euteleostomi</taxon>
        <taxon>Archelosauria</taxon>
        <taxon>Archosauria</taxon>
        <taxon>Dinosauria</taxon>
        <taxon>Saurischia</taxon>
        <taxon>Theropoda</taxon>
        <taxon>Coelurosauria</taxon>
        <taxon>Aves</taxon>
        <taxon>Palaeognathae</taxon>
        <taxon>Tinamiformes</taxon>
        <taxon>Tinamidae</taxon>
        <taxon>Crypturellus</taxon>
    </lineage>
</organism>
<feature type="non-terminal residue" evidence="6">
    <location>
        <position position="160"/>
    </location>
</feature>
<dbReference type="PANTHER" id="PTHR45709">
    <property type="entry name" value="LARGE SUBUNIT GTPASE 1 HOMOLOG-RELATED"/>
    <property type="match status" value="1"/>
</dbReference>
<dbReference type="InterPro" id="IPR027417">
    <property type="entry name" value="P-loop_NTPase"/>
</dbReference>
<proteinExistence type="predicted"/>
<dbReference type="GO" id="GO:0003924">
    <property type="term" value="F:GTPase activity"/>
    <property type="evidence" value="ECO:0007669"/>
    <property type="project" value="InterPro"/>
</dbReference>
<evidence type="ECO:0000256" key="3">
    <source>
        <dbReference type="ARBA" id="ARBA00037770"/>
    </source>
</evidence>
<comment type="function">
    <text evidence="3">Possible regulatory or functional link with the histocompatibility cluster.</text>
</comment>
<feature type="domain" description="G" evidence="5">
    <location>
        <begin position="3"/>
        <end position="53"/>
    </location>
</feature>
<dbReference type="InterPro" id="IPR006073">
    <property type="entry name" value="GTP-bd"/>
</dbReference>
<protein>
    <recommendedName>
        <fullName evidence="4">Guanine nucleotide-binding protein-like 1</fullName>
    </recommendedName>
</protein>
<comment type="caution">
    <text evidence="6">The sequence shown here is derived from an EMBL/GenBank/DDBJ whole genome shotgun (WGS) entry which is preliminary data.</text>
</comment>
<evidence type="ECO:0000256" key="4">
    <source>
        <dbReference type="ARBA" id="ARBA00039902"/>
    </source>
</evidence>
<evidence type="ECO:0000313" key="6">
    <source>
        <dbReference type="EMBL" id="NWI12241.1"/>
    </source>
</evidence>
<keyword evidence="1" id="KW-0547">Nucleotide-binding</keyword>
<sequence>PPGLPNAGKSAVLNALGGRALVGVSRAAGKTRRFQTHLVGGGAVRLCDCPGLVFPACAPPALQVLAGTVPLAQLPEPFSAVGFLAARLPLPELLGLGPPPGGAWTAWAICEAWAEKRGFCTARTARPDVHRAATAIVRMAAEGRILLCLRPPGYGAQRGE</sequence>
<dbReference type="Proteomes" id="UP000545332">
    <property type="component" value="Unassembled WGS sequence"/>
</dbReference>
<dbReference type="PANTHER" id="PTHR45709:SF3">
    <property type="entry name" value="GUANINE NUCLEOTIDE-BINDING PROTEIN-LIKE 1"/>
    <property type="match status" value="1"/>
</dbReference>